<proteinExistence type="predicted"/>
<sequence length="98" mass="11040">MAIAVIALILGVLLGAFILIPRRGKSAHTNKIQSNANNSKASKSYSKAEIALHDKRTDCWIIIKDKRNIQVVMPSWRMPEMIQLKGFMGRSMLPEYLT</sequence>
<evidence type="ECO:0000313" key="2">
    <source>
        <dbReference type="RefSeq" id="XP_022729764.1"/>
    </source>
</evidence>
<reference evidence="2" key="1">
    <citation type="submission" date="2025-08" db="UniProtKB">
        <authorList>
            <consortium name="RefSeq"/>
        </authorList>
    </citation>
    <scope>IDENTIFICATION</scope>
    <source>
        <tissue evidence="2">Fruit stalk</tissue>
    </source>
</reference>
<accession>A0A6P5XN31</accession>
<dbReference type="Proteomes" id="UP000515121">
    <property type="component" value="Unplaced"/>
</dbReference>
<organism evidence="1 2">
    <name type="scientific">Durio zibethinus</name>
    <name type="common">Durian</name>
    <dbReference type="NCBI Taxonomy" id="66656"/>
    <lineage>
        <taxon>Eukaryota</taxon>
        <taxon>Viridiplantae</taxon>
        <taxon>Streptophyta</taxon>
        <taxon>Embryophyta</taxon>
        <taxon>Tracheophyta</taxon>
        <taxon>Spermatophyta</taxon>
        <taxon>Magnoliopsida</taxon>
        <taxon>eudicotyledons</taxon>
        <taxon>Gunneridae</taxon>
        <taxon>Pentapetalae</taxon>
        <taxon>rosids</taxon>
        <taxon>malvids</taxon>
        <taxon>Malvales</taxon>
        <taxon>Malvaceae</taxon>
        <taxon>Helicteroideae</taxon>
        <taxon>Durio</taxon>
    </lineage>
</organism>
<keyword evidence="1" id="KW-1185">Reference proteome</keyword>
<protein>
    <submittedName>
        <fullName evidence="2">Cytochrome B5-like protein isoform X2</fullName>
    </submittedName>
</protein>
<dbReference type="Gene3D" id="3.10.120.10">
    <property type="entry name" value="Cytochrome b5-like heme/steroid binding domain"/>
    <property type="match status" value="1"/>
</dbReference>
<dbReference type="InterPro" id="IPR036400">
    <property type="entry name" value="Cyt_B5-like_heme/steroid_sf"/>
</dbReference>
<gene>
    <name evidence="2" type="primary">LOC111284922</name>
</gene>
<dbReference type="RefSeq" id="XP_022729764.1">
    <property type="nucleotide sequence ID" value="XM_022874029.1"/>
</dbReference>
<dbReference type="GeneID" id="111284922"/>
<name>A0A6P5XN31_DURZI</name>
<evidence type="ECO:0000313" key="1">
    <source>
        <dbReference type="Proteomes" id="UP000515121"/>
    </source>
</evidence>
<dbReference type="AlphaFoldDB" id="A0A6P5XN31"/>